<accession>A0A402AVU1</accession>
<proteinExistence type="predicted"/>
<dbReference type="AlphaFoldDB" id="A0A402AVU1"/>
<dbReference type="RefSeq" id="WP_126556714.1">
    <property type="nucleotide sequence ID" value="NZ_BIFS01000002.1"/>
</dbReference>
<dbReference type="EMBL" id="BIFS01000002">
    <property type="protein sequence ID" value="GCE23242.1"/>
    <property type="molecule type" value="Genomic_DNA"/>
</dbReference>
<comment type="caution">
    <text evidence="2">The sequence shown here is derived from an EMBL/GenBank/DDBJ whole genome shotgun (WGS) entry which is preliminary data.</text>
</comment>
<keyword evidence="1" id="KW-1133">Transmembrane helix</keyword>
<organism evidence="2 3">
    <name type="scientific">Dictyobacter kobayashii</name>
    <dbReference type="NCBI Taxonomy" id="2014872"/>
    <lineage>
        <taxon>Bacteria</taxon>
        <taxon>Bacillati</taxon>
        <taxon>Chloroflexota</taxon>
        <taxon>Ktedonobacteria</taxon>
        <taxon>Ktedonobacterales</taxon>
        <taxon>Dictyobacteraceae</taxon>
        <taxon>Dictyobacter</taxon>
    </lineage>
</organism>
<keyword evidence="1" id="KW-0812">Transmembrane</keyword>
<dbReference type="Pfam" id="PF22880">
    <property type="entry name" value="DUF7019"/>
    <property type="match status" value="1"/>
</dbReference>
<keyword evidence="1" id="KW-0472">Membrane</keyword>
<gene>
    <name evidence="2" type="ORF">KDK_70420</name>
</gene>
<feature type="transmembrane region" description="Helical" evidence="1">
    <location>
        <begin position="36"/>
        <end position="53"/>
    </location>
</feature>
<evidence type="ECO:0000313" key="2">
    <source>
        <dbReference type="EMBL" id="GCE23242.1"/>
    </source>
</evidence>
<dbReference type="Proteomes" id="UP000287188">
    <property type="component" value="Unassembled WGS sequence"/>
</dbReference>
<dbReference type="InterPro" id="IPR054284">
    <property type="entry name" value="DUF7019"/>
</dbReference>
<evidence type="ECO:0000313" key="3">
    <source>
        <dbReference type="Proteomes" id="UP000287188"/>
    </source>
</evidence>
<evidence type="ECO:0000256" key="1">
    <source>
        <dbReference type="SAM" id="Phobius"/>
    </source>
</evidence>
<feature type="transmembrane region" description="Helical" evidence="1">
    <location>
        <begin position="59"/>
        <end position="80"/>
    </location>
</feature>
<protein>
    <submittedName>
        <fullName evidence="2">Uncharacterized protein</fullName>
    </submittedName>
</protein>
<keyword evidence="3" id="KW-1185">Reference proteome</keyword>
<name>A0A402AVU1_9CHLR</name>
<sequence length="433" mass="49995">MNKKTEEESKDSSIFSAINTIASSAQKLTGADHGSILVLLICLLVIIALLFFWKSSNPLTITVVILILLLFIGTSIYVIAKMYHKDKNNTKIEERRKDREAKYTGHTIEIVVAKEKSPADVIPDAEVILSTTDRRQEKTDRNGRTLIKFNPQDMDKKKWLTIRANGFEEKKLNILLKPSDEYHIELKPIQHKNRYFDQIDALDFIYVSDAKIAKQQQLIWQEEHIPTIPHRIRDLDTVLAHLQKNKRIGTIQSDKGFIEGECELRWGVVEWQINDNVPSACFFFSIDTDPMLLMAGSMYHLYDKNPQRAYNYSMSPSSIPSMFQAIKFAISQNQTWANAISGNAYDYLFALSFMQDKQLDNLRIHNLSTDFQKQRMRFVARSHKKLIPPTNEQIQQLFINHTVKESDKISIIKLMANARDIQICSPLYVLEVK</sequence>
<reference evidence="3" key="1">
    <citation type="submission" date="2018-12" db="EMBL/GenBank/DDBJ databases">
        <title>Tengunoibacter tsumagoiensis gen. nov., sp. nov., Dictyobacter kobayashii sp. nov., D. alpinus sp. nov., and D. joshuensis sp. nov. and description of Dictyobacteraceae fam. nov. within the order Ktedonobacterales isolated from Tengu-no-mugimeshi.</title>
        <authorList>
            <person name="Wang C.M."/>
            <person name="Zheng Y."/>
            <person name="Sakai Y."/>
            <person name="Toyoda A."/>
            <person name="Minakuchi Y."/>
            <person name="Abe K."/>
            <person name="Yokota A."/>
            <person name="Yabe S."/>
        </authorList>
    </citation>
    <scope>NUCLEOTIDE SEQUENCE [LARGE SCALE GENOMIC DNA]</scope>
    <source>
        <strain evidence="3">Uno11</strain>
    </source>
</reference>